<gene>
    <name evidence="1" type="ORF">CC80DRAFT_549339</name>
</gene>
<proteinExistence type="predicted"/>
<dbReference type="AlphaFoldDB" id="A0A6A5U3C0"/>
<dbReference type="OrthoDB" id="10627720at2759"/>
<accession>A0A6A5U3C0</accession>
<keyword evidence="2" id="KW-1185">Reference proteome</keyword>
<evidence type="ECO:0000313" key="2">
    <source>
        <dbReference type="Proteomes" id="UP000800035"/>
    </source>
</evidence>
<evidence type="ECO:0008006" key="3">
    <source>
        <dbReference type="Google" id="ProtNLM"/>
    </source>
</evidence>
<dbReference type="EMBL" id="ML976994">
    <property type="protein sequence ID" value="KAF1955647.1"/>
    <property type="molecule type" value="Genomic_DNA"/>
</dbReference>
<name>A0A6A5U3C0_9PLEO</name>
<evidence type="ECO:0000313" key="1">
    <source>
        <dbReference type="EMBL" id="KAF1955647.1"/>
    </source>
</evidence>
<organism evidence="1 2">
    <name type="scientific">Byssothecium circinans</name>
    <dbReference type="NCBI Taxonomy" id="147558"/>
    <lineage>
        <taxon>Eukaryota</taxon>
        <taxon>Fungi</taxon>
        <taxon>Dikarya</taxon>
        <taxon>Ascomycota</taxon>
        <taxon>Pezizomycotina</taxon>
        <taxon>Dothideomycetes</taxon>
        <taxon>Pleosporomycetidae</taxon>
        <taxon>Pleosporales</taxon>
        <taxon>Massarineae</taxon>
        <taxon>Massarinaceae</taxon>
        <taxon>Byssothecium</taxon>
    </lineage>
</organism>
<dbReference type="Proteomes" id="UP000800035">
    <property type="component" value="Unassembled WGS sequence"/>
</dbReference>
<sequence>MPAKTQWAMYHCKYRPDFGIRVTSQVEGAHRDIKTCLSSSVGHLYDVVKAIHQFAITQWNTYNLKLGIAFATIRRKHQIPNFAALHYQVTPVALDLEQQLQLSDNASPL</sequence>
<protein>
    <recommendedName>
        <fullName evidence="3">MULE transposase domain-containing protein</fullName>
    </recommendedName>
</protein>
<reference evidence="1" key="1">
    <citation type="journal article" date="2020" name="Stud. Mycol.">
        <title>101 Dothideomycetes genomes: a test case for predicting lifestyles and emergence of pathogens.</title>
        <authorList>
            <person name="Haridas S."/>
            <person name="Albert R."/>
            <person name="Binder M."/>
            <person name="Bloem J."/>
            <person name="Labutti K."/>
            <person name="Salamov A."/>
            <person name="Andreopoulos B."/>
            <person name="Baker S."/>
            <person name="Barry K."/>
            <person name="Bills G."/>
            <person name="Bluhm B."/>
            <person name="Cannon C."/>
            <person name="Castanera R."/>
            <person name="Culley D."/>
            <person name="Daum C."/>
            <person name="Ezra D."/>
            <person name="Gonzalez J."/>
            <person name="Henrissat B."/>
            <person name="Kuo A."/>
            <person name="Liang C."/>
            <person name="Lipzen A."/>
            <person name="Lutzoni F."/>
            <person name="Magnuson J."/>
            <person name="Mondo S."/>
            <person name="Nolan M."/>
            <person name="Ohm R."/>
            <person name="Pangilinan J."/>
            <person name="Park H.-J."/>
            <person name="Ramirez L."/>
            <person name="Alfaro M."/>
            <person name="Sun H."/>
            <person name="Tritt A."/>
            <person name="Yoshinaga Y."/>
            <person name="Zwiers L.-H."/>
            <person name="Turgeon B."/>
            <person name="Goodwin S."/>
            <person name="Spatafora J."/>
            <person name="Crous P."/>
            <person name="Grigoriev I."/>
        </authorList>
    </citation>
    <scope>NUCLEOTIDE SEQUENCE</scope>
    <source>
        <strain evidence="1">CBS 675.92</strain>
    </source>
</reference>